<name>A0A2P4X509_9STRA</name>
<sequence length="215" mass="24216">MAVFQKQGVLCDLEYQEWQHLIYESTLSTQARMRKGRYKQAVRDTAPPSVPKRPYQCSAKLLMRPQAKDDGVRVVRLHKCPMTVISECADGSEPECASQKGEKPEVPATVRASTPLERLEEDYIRCMRVNAEELEQKPAFYIHKGSDMMSQLKDQLAMSPELQDPSPRGDISKADVGELRVTTEVEERQLEEILTRHRSIFLGVGNAAPAPEGAM</sequence>
<comment type="caution">
    <text evidence="2">The sequence shown here is derived from an EMBL/GenBank/DDBJ whole genome shotgun (WGS) entry which is preliminary data.</text>
</comment>
<keyword evidence="3" id="KW-1185">Reference proteome</keyword>
<proteinExistence type="predicted"/>
<dbReference type="EMBL" id="NCKW01016844">
    <property type="protein sequence ID" value="POM60638.1"/>
    <property type="molecule type" value="Genomic_DNA"/>
</dbReference>
<evidence type="ECO:0000313" key="2">
    <source>
        <dbReference type="EMBL" id="POM60638.1"/>
    </source>
</evidence>
<dbReference type="Proteomes" id="UP000237271">
    <property type="component" value="Unassembled WGS sequence"/>
</dbReference>
<dbReference type="AlphaFoldDB" id="A0A2P4X509"/>
<accession>A0A2P4X509</accession>
<gene>
    <name evidence="2" type="ORF">PHPALM_30479</name>
</gene>
<reference evidence="2 3" key="1">
    <citation type="journal article" date="2017" name="Genome Biol. Evol.">
        <title>Phytophthora megakarya and P. palmivora, closely related causal agents of cacao black pod rot, underwent increases in genome sizes and gene numbers by different mechanisms.</title>
        <authorList>
            <person name="Ali S.S."/>
            <person name="Shao J."/>
            <person name="Lary D.J."/>
            <person name="Kronmiller B."/>
            <person name="Shen D."/>
            <person name="Strem M.D."/>
            <person name="Amoako-Attah I."/>
            <person name="Akrofi A.Y."/>
            <person name="Begoude B.A."/>
            <person name="Ten Hoopen G.M."/>
            <person name="Coulibaly K."/>
            <person name="Kebe B.I."/>
            <person name="Melnick R.L."/>
            <person name="Guiltinan M.J."/>
            <person name="Tyler B.M."/>
            <person name="Meinhardt L.W."/>
            <person name="Bailey B.A."/>
        </authorList>
    </citation>
    <scope>NUCLEOTIDE SEQUENCE [LARGE SCALE GENOMIC DNA]</scope>
    <source>
        <strain evidence="3">sbr112.9</strain>
    </source>
</reference>
<protein>
    <submittedName>
        <fullName evidence="2">Uncharacterized protein</fullName>
    </submittedName>
</protein>
<evidence type="ECO:0000313" key="3">
    <source>
        <dbReference type="Proteomes" id="UP000237271"/>
    </source>
</evidence>
<feature type="region of interest" description="Disordered" evidence="1">
    <location>
        <begin position="156"/>
        <end position="176"/>
    </location>
</feature>
<dbReference type="OrthoDB" id="128581at2759"/>
<evidence type="ECO:0000256" key="1">
    <source>
        <dbReference type="SAM" id="MobiDB-lite"/>
    </source>
</evidence>
<organism evidence="2 3">
    <name type="scientific">Phytophthora palmivora</name>
    <dbReference type="NCBI Taxonomy" id="4796"/>
    <lineage>
        <taxon>Eukaryota</taxon>
        <taxon>Sar</taxon>
        <taxon>Stramenopiles</taxon>
        <taxon>Oomycota</taxon>
        <taxon>Peronosporomycetes</taxon>
        <taxon>Peronosporales</taxon>
        <taxon>Peronosporaceae</taxon>
        <taxon>Phytophthora</taxon>
    </lineage>
</organism>